<dbReference type="Proteomes" id="UP000821845">
    <property type="component" value="Chromosome 9"/>
</dbReference>
<name>A0ACB7RMA3_HYAAI</name>
<reference evidence="1" key="1">
    <citation type="submission" date="2020-05" db="EMBL/GenBank/DDBJ databases">
        <title>Large-scale comparative analyses of tick genomes elucidate their genetic diversity and vector capacities.</title>
        <authorList>
            <person name="Jia N."/>
            <person name="Wang J."/>
            <person name="Shi W."/>
            <person name="Du L."/>
            <person name="Sun Y."/>
            <person name="Zhan W."/>
            <person name="Jiang J."/>
            <person name="Wang Q."/>
            <person name="Zhang B."/>
            <person name="Ji P."/>
            <person name="Sakyi L.B."/>
            <person name="Cui X."/>
            <person name="Yuan T."/>
            <person name="Jiang B."/>
            <person name="Yang W."/>
            <person name="Lam T.T.-Y."/>
            <person name="Chang Q."/>
            <person name="Ding S."/>
            <person name="Wang X."/>
            <person name="Zhu J."/>
            <person name="Ruan X."/>
            <person name="Zhao L."/>
            <person name="Wei J."/>
            <person name="Que T."/>
            <person name="Du C."/>
            <person name="Cheng J."/>
            <person name="Dai P."/>
            <person name="Han X."/>
            <person name="Huang E."/>
            <person name="Gao Y."/>
            <person name="Liu J."/>
            <person name="Shao H."/>
            <person name="Ye R."/>
            <person name="Li L."/>
            <person name="Wei W."/>
            <person name="Wang X."/>
            <person name="Wang C."/>
            <person name="Yang T."/>
            <person name="Huo Q."/>
            <person name="Li W."/>
            <person name="Guo W."/>
            <person name="Chen H."/>
            <person name="Zhou L."/>
            <person name="Ni X."/>
            <person name="Tian J."/>
            <person name="Zhou Y."/>
            <person name="Sheng Y."/>
            <person name="Liu T."/>
            <person name="Pan Y."/>
            <person name="Xia L."/>
            <person name="Li J."/>
            <person name="Zhao F."/>
            <person name="Cao W."/>
        </authorList>
    </citation>
    <scope>NUCLEOTIDE SEQUENCE</scope>
    <source>
        <strain evidence="1">Hyas-2018</strain>
    </source>
</reference>
<protein>
    <submittedName>
        <fullName evidence="1">Uncharacterized protein</fullName>
    </submittedName>
</protein>
<dbReference type="EMBL" id="CM023489">
    <property type="protein sequence ID" value="KAH6922946.1"/>
    <property type="molecule type" value="Genomic_DNA"/>
</dbReference>
<sequence>MEVRKVRSVYIRLGRFADNLFQYFGPLLQSTPAFVTLSGALISDVPSLVDFVPSSATTLILHVGSNDLARSALATFQRYRKLLDFIHGELPEIRLAASTAFCEVSADVPGTCPVWITCSNDCRLDEYWQLMKYT</sequence>
<evidence type="ECO:0000313" key="2">
    <source>
        <dbReference type="Proteomes" id="UP000821845"/>
    </source>
</evidence>
<evidence type="ECO:0000313" key="1">
    <source>
        <dbReference type="EMBL" id="KAH6922946.1"/>
    </source>
</evidence>
<gene>
    <name evidence="1" type="ORF">HPB50_020308</name>
</gene>
<comment type="caution">
    <text evidence="1">The sequence shown here is derived from an EMBL/GenBank/DDBJ whole genome shotgun (WGS) entry which is preliminary data.</text>
</comment>
<proteinExistence type="predicted"/>
<organism evidence="1 2">
    <name type="scientific">Hyalomma asiaticum</name>
    <name type="common">Tick</name>
    <dbReference type="NCBI Taxonomy" id="266040"/>
    <lineage>
        <taxon>Eukaryota</taxon>
        <taxon>Metazoa</taxon>
        <taxon>Ecdysozoa</taxon>
        <taxon>Arthropoda</taxon>
        <taxon>Chelicerata</taxon>
        <taxon>Arachnida</taxon>
        <taxon>Acari</taxon>
        <taxon>Parasitiformes</taxon>
        <taxon>Ixodida</taxon>
        <taxon>Ixodoidea</taxon>
        <taxon>Ixodidae</taxon>
        <taxon>Hyalomminae</taxon>
        <taxon>Hyalomma</taxon>
    </lineage>
</organism>
<accession>A0ACB7RMA3</accession>
<keyword evidence="2" id="KW-1185">Reference proteome</keyword>